<protein>
    <submittedName>
        <fullName evidence="3">Uncharacterized protein</fullName>
    </submittedName>
</protein>
<dbReference type="Proteomes" id="UP000663882">
    <property type="component" value="Unassembled WGS sequence"/>
</dbReference>
<organism evidence="3 4">
    <name type="scientific">Rotaria sordida</name>
    <dbReference type="NCBI Taxonomy" id="392033"/>
    <lineage>
        <taxon>Eukaryota</taxon>
        <taxon>Metazoa</taxon>
        <taxon>Spiralia</taxon>
        <taxon>Gnathifera</taxon>
        <taxon>Rotifera</taxon>
        <taxon>Eurotatoria</taxon>
        <taxon>Bdelloidea</taxon>
        <taxon>Philodinida</taxon>
        <taxon>Philodinidae</taxon>
        <taxon>Rotaria</taxon>
    </lineage>
</organism>
<dbReference type="EMBL" id="CAJOAX010000764">
    <property type="protein sequence ID" value="CAF3646950.1"/>
    <property type="molecule type" value="Genomic_DNA"/>
</dbReference>
<comment type="caution">
    <text evidence="3">The sequence shown here is derived from an EMBL/GenBank/DDBJ whole genome shotgun (WGS) entry which is preliminary data.</text>
</comment>
<keyword evidence="1" id="KW-0812">Transmembrane</keyword>
<evidence type="ECO:0000313" key="3">
    <source>
        <dbReference type="EMBL" id="CAF3646950.1"/>
    </source>
</evidence>
<gene>
    <name evidence="3" type="ORF">OTI717_LOCUS9151</name>
    <name evidence="2" type="ORF">RFH988_LOCUS13389</name>
</gene>
<name>A0A818QVP1_9BILA</name>
<feature type="transmembrane region" description="Helical" evidence="1">
    <location>
        <begin position="12"/>
        <end position="30"/>
    </location>
</feature>
<reference evidence="3" key="1">
    <citation type="submission" date="2021-02" db="EMBL/GenBank/DDBJ databases">
        <authorList>
            <person name="Nowell W R."/>
        </authorList>
    </citation>
    <scope>NUCLEOTIDE SEQUENCE</scope>
</reference>
<dbReference type="EMBL" id="CAJNOO010000588">
    <property type="protein sequence ID" value="CAF0985837.1"/>
    <property type="molecule type" value="Genomic_DNA"/>
</dbReference>
<keyword evidence="1" id="KW-0472">Membrane</keyword>
<feature type="transmembrane region" description="Helical" evidence="1">
    <location>
        <begin position="86"/>
        <end position="108"/>
    </location>
</feature>
<proteinExistence type="predicted"/>
<keyword evidence="1" id="KW-1133">Transmembrane helix</keyword>
<evidence type="ECO:0000313" key="2">
    <source>
        <dbReference type="EMBL" id="CAF0985837.1"/>
    </source>
</evidence>
<dbReference type="OrthoDB" id="10009990at2759"/>
<sequence>MFDYHQRTINLILIFIIIIFQVSLCSIRNTNEHYFFEHNRAIGGESLDTSKFVLYIDKNASRYIDIPEAYMKNWINDQKMWRTWSIILAVMCFIFFGTLLFFLIHGFITSTGPFASCTKHINENSSHIKMTSSSSTTTNIPKDYPQIENIHTTQQTFIVGSRQMSTL</sequence>
<accession>A0A818QVP1</accession>
<evidence type="ECO:0000256" key="1">
    <source>
        <dbReference type="SAM" id="Phobius"/>
    </source>
</evidence>
<dbReference type="AlphaFoldDB" id="A0A818QVP1"/>
<evidence type="ECO:0000313" key="4">
    <source>
        <dbReference type="Proteomes" id="UP000663823"/>
    </source>
</evidence>
<dbReference type="Proteomes" id="UP000663823">
    <property type="component" value="Unassembled WGS sequence"/>
</dbReference>